<feature type="transmembrane region" description="Helical" evidence="1">
    <location>
        <begin position="106"/>
        <end position="126"/>
    </location>
</feature>
<dbReference type="Proteomes" id="UP000295344">
    <property type="component" value="Unassembled WGS sequence"/>
</dbReference>
<organism evidence="2 3">
    <name type="scientific">Amnibacterium kyonggiense</name>
    <dbReference type="NCBI Taxonomy" id="595671"/>
    <lineage>
        <taxon>Bacteria</taxon>
        <taxon>Bacillati</taxon>
        <taxon>Actinomycetota</taxon>
        <taxon>Actinomycetes</taxon>
        <taxon>Micrococcales</taxon>
        <taxon>Microbacteriaceae</taxon>
        <taxon>Amnibacterium</taxon>
    </lineage>
</organism>
<sequence length="180" mass="19115">MPSASRPRRSAFERAYTIVVLVKGFDGAVELIAGLVLLLAPDSTAEVLFSIADELAEGPSMLRQTLAQSVESAGGGVATAATPFAVFLLVHGVVKLVTVTALLRRAIAWYPWAMGALAVLLVAQLVDVVRSPAAGGWVLAAFDVAVLVLVAWEYRRLRRELRDERAAAEPARAPDPTGAR</sequence>
<dbReference type="OrthoDB" id="8393979at2"/>
<dbReference type="RefSeq" id="WP_133765686.1">
    <property type="nucleotide sequence ID" value="NZ_BAAARP010000003.1"/>
</dbReference>
<keyword evidence="1" id="KW-0812">Transmembrane</keyword>
<keyword evidence="1" id="KW-0472">Membrane</keyword>
<dbReference type="AlphaFoldDB" id="A0A4R7FTK5"/>
<reference evidence="2 3" key="1">
    <citation type="submission" date="2019-03" db="EMBL/GenBank/DDBJ databases">
        <title>Genomic Encyclopedia of Archaeal and Bacterial Type Strains, Phase II (KMG-II): from individual species to whole genera.</title>
        <authorList>
            <person name="Goeker M."/>
        </authorList>
    </citation>
    <scope>NUCLEOTIDE SEQUENCE [LARGE SCALE GENOMIC DNA]</scope>
    <source>
        <strain evidence="2 3">DSM 24782</strain>
    </source>
</reference>
<accession>A0A4R7FTK5</accession>
<keyword evidence="1" id="KW-1133">Transmembrane helix</keyword>
<dbReference type="EMBL" id="SOAM01000001">
    <property type="protein sequence ID" value="TDS81049.1"/>
    <property type="molecule type" value="Genomic_DNA"/>
</dbReference>
<gene>
    <name evidence="2" type="ORF">CLV52_1623</name>
</gene>
<dbReference type="InterPro" id="IPR021125">
    <property type="entry name" value="DUF2127"/>
</dbReference>
<feature type="transmembrane region" description="Helical" evidence="1">
    <location>
        <begin position="15"/>
        <end position="40"/>
    </location>
</feature>
<protein>
    <submittedName>
        <fullName evidence="2">Putative membrane protein</fullName>
    </submittedName>
</protein>
<proteinExistence type="predicted"/>
<dbReference type="Pfam" id="PF09900">
    <property type="entry name" value="DUF2127"/>
    <property type="match status" value="1"/>
</dbReference>
<comment type="caution">
    <text evidence="2">The sequence shown here is derived from an EMBL/GenBank/DDBJ whole genome shotgun (WGS) entry which is preliminary data.</text>
</comment>
<evidence type="ECO:0000313" key="3">
    <source>
        <dbReference type="Proteomes" id="UP000295344"/>
    </source>
</evidence>
<evidence type="ECO:0000313" key="2">
    <source>
        <dbReference type="EMBL" id="TDS81049.1"/>
    </source>
</evidence>
<keyword evidence="3" id="KW-1185">Reference proteome</keyword>
<name>A0A4R7FTK5_9MICO</name>
<evidence type="ECO:0000256" key="1">
    <source>
        <dbReference type="SAM" id="Phobius"/>
    </source>
</evidence>
<feature type="transmembrane region" description="Helical" evidence="1">
    <location>
        <begin position="132"/>
        <end position="152"/>
    </location>
</feature>
<feature type="transmembrane region" description="Helical" evidence="1">
    <location>
        <begin position="73"/>
        <end position="94"/>
    </location>
</feature>